<proteinExistence type="predicted"/>
<organism evidence="2 3">
    <name type="scientific">Sorlinia euscelidii</name>
    <dbReference type="NCBI Taxonomy" id="3081148"/>
    <lineage>
        <taxon>Bacteria</taxon>
        <taxon>Pseudomonadati</taxon>
        <taxon>Pseudomonadota</taxon>
        <taxon>Alphaproteobacteria</taxon>
        <taxon>Acetobacterales</taxon>
        <taxon>Acetobacteraceae</taxon>
        <taxon>Sorlinia</taxon>
    </lineage>
</organism>
<dbReference type="InterPro" id="IPR036691">
    <property type="entry name" value="Endo/exonu/phosph_ase_sf"/>
</dbReference>
<dbReference type="SUPFAM" id="SSF56219">
    <property type="entry name" value="DNase I-like"/>
    <property type="match status" value="1"/>
</dbReference>
<dbReference type="EMBL" id="JAWJZY010000006">
    <property type="protein sequence ID" value="MEE8659540.1"/>
    <property type="molecule type" value="Genomic_DNA"/>
</dbReference>
<feature type="domain" description="Endonuclease/exonuclease/phosphatase" evidence="1">
    <location>
        <begin position="27"/>
        <end position="210"/>
    </location>
</feature>
<dbReference type="Pfam" id="PF03372">
    <property type="entry name" value="Exo_endo_phos"/>
    <property type="match status" value="1"/>
</dbReference>
<evidence type="ECO:0000313" key="2">
    <source>
        <dbReference type="EMBL" id="MEE8659540.1"/>
    </source>
</evidence>
<evidence type="ECO:0000259" key="1">
    <source>
        <dbReference type="Pfam" id="PF03372"/>
    </source>
</evidence>
<sequence>MTSISPPLAVPPRDTAQIYAGEYVKILSWNLLHEVGAQVQDVVALIEAVKPDIVLMQEAVAGLSALTDRLGGYYARFALPERIHGLACWSRHPFSRAPVRCRLPSGLIVRRHAQIIDFGSFSIANVHLSHGQILNRRQLRHLVPMLRNQAIIMGDFNLVGPTLLPQFQDVGPRAPTHRMAEIFPIRIDRCLVRGMHLMTHQILPNFRSDHHPIFVKLALDAPPRR</sequence>
<dbReference type="InterPro" id="IPR005135">
    <property type="entry name" value="Endo/exonuclease/phosphatase"/>
</dbReference>
<dbReference type="Proteomes" id="UP001312908">
    <property type="component" value="Unassembled WGS sequence"/>
</dbReference>
<dbReference type="Gene3D" id="3.60.10.10">
    <property type="entry name" value="Endonuclease/exonuclease/phosphatase"/>
    <property type="match status" value="1"/>
</dbReference>
<reference evidence="2 3" key="1">
    <citation type="submission" date="2023-10" db="EMBL/GenBank/DDBJ databases">
        <title>Sorlinia euscelidii gen. nov., sp. nov., an acetic acid bacteria isolated from the gut of Euscelidius variegatus emitter.</title>
        <authorList>
            <person name="Michoud G."/>
            <person name="Marasco R."/>
            <person name="Seferji K."/>
            <person name="Gonella E."/>
            <person name="Garuglieri E."/>
            <person name="Alma A."/>
            <person name="Mapelli F."/>
            <person name="Borin S."/>
            <person name="Daffonchio D."/>
            <person name="Crotti E."/>
        </authorList>
    </citation>
    <scope>NUCLEOTIDE SEQUENCE [LARGE SCALE GENOMIC DNA]</scope>
    <source>
        <strain evidence="2 3">EV16P</strain>
    </source>
</reference>
<comment type="caution">
    <text evidence="2">The sequence shown here is derived from an EMBL/GenBank/DDBJ whole genome shotgun (WGS) entry which is preliminary data.</text>
</comment>
<gene>
    <name evidence="2" type="ORF">DOFOFD_11060</name>
</gene>
<keyword evidence="3" id="KW-1185">Reference proteome</keyword>
<evidence type="ECO:0000313" key="3">
    <source>
        <dbReference type="Proteomes" id="UP001312908"/>
    </source>
</evidence>
<name>A0ABU7U3W3_9PROT</name>
<accession>A0ABU7U3W3</accession>
<protein>
    <submittedName>
        <fullName evidence="2">Endo/exonuclease/phosphatase domain-containing protein</fullName>
    </submittedName>
</protein>